<evidence type="ECO:0000256" key="1">
    <source>
        <dbReference type="SAM" id="SignalP"/>
    </source>
</evidence>
<name>A0AAD8VD39_9PEZI</name>
<protein>
    <recommendedName>
        <fullName evidence="4">Secreted protein</fullName>
    </recommendedName>
</protein>
<accession>A0AAD8VD39</accession>
<feature type="signal peptide" evidence="1">
    <location>
        <begin position="1"/>
        <end position="18"/>
    </location>
</feature>
<gene>
    <name evidence="2" type="ORF">LY79DRAFT_9794</name>
</gene>
<keyword evidence="3" id="KW-1185">Reference proteome</keyword>
<dbReference type="Proteomes" id="UP001230504">
    <property type="component" value="Unassembled WGS sequence"/>
</dbReference>
<organism evidence="2 3">
    <name type="scientific">Colletotrichum navitas</name>
    <dbReference type="NCBI Taxonomy" id="681940"/>
    <lineage>
        <taxon>Eukaryota</taxon>
        <taxon>Fungi</taxon>
        <taxon>Dikarya</taxon>
        <taxon>Ascomycota</taxon>
        <taxon>Pezizomycotina</taxon>
        <taxon>Sordariomycetes</taxon>
        <taxon>Hypocreomycetidae</taxon>
        <taxon>Glomerellales</taxon>
        <taxon>Glomerellaceae</taxon>
        <taxon>Colletotrichum</taxon>
        <taxon>Colletotrichum graminicola species complex</taxon>
    </lineage>
</organism>
<evidence type="ECO:0000313" key="3">
    <source>
        <dbReference type="Proteomes" id="UP001230504"/>
    </source>
</evidence>
<feature type="chain" id="PRO_5042189763" description="Secreted protein" evidence="1">
    <location>
        <begin position="19"/>
        <end position="118"/>
    </location>
</feature>
<dbReference type="EMBL" id="JAHLJV010000001">
    <property type="protein sequence ID" value="KAK1600170.1"/>
    <property type="molecule type" value="Genomic_DNA"/>
</dbReference>
<reference evidence="2" key="1">
    <citation type="submission" date="2021-06" db="EMBL/GenBank/DDBJ databases">
        <title>Comparative genomics, transcriptomics and evolutionary studies reveal genomic signatures of adaptation to plant cell wall in hemibiotrophic fungi.</title>
        <authorList>
            <consortium name="DOE Joint Genome Institute"/>
            <person name="Baroncelli R."/>
            <person name="Diaz J.F."/>
            <person name="Benocci T."/>
            <person name="Peng M."/>
            <person name="Battaglia E."/>
            <person name="Haridas S."/>
            <person name="Andreopoulos W."/>
            <person name="Labutti K."/>
            <person name="Pangilinan J."/>
            <person name="Floch G.L."/>
            <person name="Makela M.R."/>
            <person name="Henrissat B."/>
            <person name="Grigoriev I.V."/>
            <person name="Crouch J.A."/>
            <person name="De Vries R.P."/>
            <person name="Sukno S.A."/>
            <person name="Thon M.R."/>
        </authorList>
    </citation>
    <scope>NUCLEOTIDE SEQUENCE</scope>
    <source>
        <strain evidence="2">CBS 125086</strain>
    </source>
</reference>
<comment type="caution">
    <text evidence="2">The sequence shown here is derived from an EMBL/GenBank/DDBJ whole genome shotgun (WGS) entry which is preliminary data.</text>
</comment>
<dbReference type="RefSeq" id="XP_060420666.1">
    <property type="nucleotide sequence ID" value="XM_060565271.1"/>
</dbReference>
<dbReference type="GeneID" id="85449511"/>
<dbReference type="AlphaFoldDB" id="A0AAD8VD39"/>
<proteinExistence type="predicted"/>
<evidence type="ECO:0008006" key="4">
    <source>
        <dbReference type="Google" id="ProtNLM"/>
    </source>
</evidence>
<evidence type="ECO:0000313" key="2">
    <source>
        <dbReference type="EMBL" id="KAK1600170.1"/>
    </source>
</evidence>
<keyword evidence="1" id="KW-0732">Signal</keyword>
<sequence>MSSLVLIRLLSNSSAVASTSSSSSPLLILPFTEYTRVKAAQGFDLCHTNHHCETILNLAAVVHLAWPVPLLLRSKTTEGCISLVVDVSRCPRSTLAAMQECRLRVPTSGHRAPREARY</sequence>